<feature type="domain" description="SGNH hydrolase-type esterase" evidence="3">
    <location>
        <begin position="62"/>
        <end position="223"/>
    </location>
</feature>
<accession>A0A841ARZ0</accession>
<sequence>MRFLGGLLLAGVTALTLGGCSAGSVSAGILGDGSTATPTPTATASPAPSATASDDDPVSIAVVGDSITAVVTGFNEGFTTGTYSADSWLASTVDDDIVFAGGWAVAGARTLDMRNGVAPVSADLLVMLAGTNDVLREEDRQGSLENMVAIADTVGAENVLVLAIPPINAAPERATQFNVDAKALAERHGWTWFDAAAGLRDGGSFIAGLTKDGVHPTPVGQKLMGAAVRAEIEDLRADLG</sequence>
<dbReference type="SUPFAM" id="SSF52266">
    <property type="entry name" value="SGNH hydrolase"/>
    <property type="match status" value="1"/>
</dbReference>
<evidence type="ECO:0000313" key="5">
    <source>
        <dbReference type="Proteomes" id="UP000536685"/>
    </source>
</evidence>
<dbReference type="Proteomes" id="UP000536685">
    <property type="component" value="Unassembled WGS sequence"/>
</dbReference>
<gene>
    <name evidence="4" type="ORF">HD599_002658</name>
</gene>
<keyword evidence="2" id="KW-0732">Signal</keyword>
<evidence type="ECO:0000313" key="4">
    <source>
        <dbReference type="EMBL" id="MBB5844335.1"/>
    </source>
</evidence>
<feature type="region of interest" description="Disordered" evidence="1">
    <location>
        <begin position="36"/>
        <end position="55"/>
    </location>
</feature>
<dbReference type="PROSITE" id="PS51257">
    <property type="entry name" value="PROKAR_LIPOPROTEIN"/>
    <property type="match status" value="1"/>
</dbReference>
<reference evidence="4 5" key="1">
    <citation type="submission" date="2020-08" db="EMBL/GenBank/DDBJ databases">
        <title>Sequencing the genomes of 1000 actinobacteria strains.</title>
        <authorList>
            <person name="Klenk H.-P."/>
        </authorList>
    </citation>
    <scope>NUCLEOTIDE SEQUENCE [LARGE SCALE GENOMIC DNA]</scope>
    <source>
        <strain evidence="4 5">DSM 105784</strain>
    </source>
</reference>
<keyword evidence="5" id="KW-1185">Reference proteome</keyword>
<dbReference type="CDD" id="cd00229">
    <property type="entry name" value="SGNH_hydrolase"/>
    <property type="match status" value="1"/>
</dbReference>
<feature type="chain" id="PRO_5038669298" evidence="2">
    <location>
        <begin position="28"/>
        <end position="240"/>
    </location>
</feature>
<evidence type="ECO:0000259" key="3">
    <source>
        <dbReference type="Pfam" id="PF13472"/>
    </source>
</evidence>
<dbReference type="RefSeq" id="WP_184238382.1">
    <property type="nucleotide sequence ID" value="NZ_JACHMJ010000001.1"/>
</dbReference>
<feature type="signal peptide" evidence="2">
    <location>
        <begin position="1"/>
        <end position="27"/>
    </location>
</feature>
<dbReference type="Pfam" id="PF13472">
    <property type="entry name" value="Lipase_GDSL_2"/>
    <property type="match status" value="1"/>
</dbReference>
<feature type="compositionally biased region" description="Low complexity" evidence="1">
    <location>
        <begin position="36"/>
        <end position="52"/>
    </location>
</feature>
<organism evidence="4 5">
    <name type="scientific">Conyzicola lurida</name>
    <dbReference type="NCBI Taxonomy" id="1172621"/>
    <lineage>
        <taxon>Bacteria</taxon>
        <taxon>Bacillati</taxon>
        <taxon>Actinomycetota</taxon>
        <taxon>Actinomycetes</taxon>
        <taxon>Micrococcales</taxon>
        <taxon>Microbacteriaceae</taxon>
        <taxon>Conyzicola</taxon>
    </lineage>
</organism>
<dbReference type="InterPro" id="IPR013830">
    <property type="entry name" value="SGNH_hydro"/>
</dbReference>
<evidence type="ECO:0000256" key="2">
    <source>
        <dbReference type="SAM" id="SignalP"/>
    </source>
</evidence>
<proteinExistence type="predicted"/>
<evidence type="ECO:0000256" key="1">
    <source>
        <dbReference type="SAM" id="MobiDB-lite"/>
    </source>
</evidence>
<dbReference type="EMBL" id="JACHMJ010000001">
    <property type="protein sequence ID" value="MBB5844335.1"/>
    <property type="molecule type" value="Genomic_DNA"/>
</dbReference>
<dbReference type="InterPro" id="IPR036514">
    <property type="entry name" value="SGNH_hydro_sf"/>
</dbReference>
<protein>
    <submittedName>
        <fullName evidence="4">Lysophospholipase L1-like esterase</fullName>
    </submittedName>
</protein>
<dbReference type="AlphaFoldDB" id="A0A841ARZ0"/>
<name>A0A841ARZ0_9MICO</name>
<comment type="caution">
    <text evidence="4">The sequence shown here is derived from an EMBL/GenBank/DDBJ whole genome shotgun (WGS) entry which is preliminary data.</text>
</comment>
<dbReference type="Gene3D" id="3.40.50.1110">
    <property type="entry name" value="SGNH hydrolase"/>
    <property type="match status" value="1"/>
</dbReference>